<dbReference type="InterPro" id="IPR045187">
    <property type="entry name" value="CcO_II"/>
</dbReference>
<dbReference type="PANTHER" id="PTHR22888:SF18">
    <property type="entry name" value="CYTOCHROME BO(3) UBIQUINOL OXIDASE SUBUNIT 2"/>
    <property type="match status" value="1"/>
</dbReference>
<keyword evidence="9 13" id="KW-1133">Transmembrane helix</keyword>
<feature type="domain" description="Cytochrome oxidase subunit II transmembrane region profile" evidence="15">
    <location>
        <begin position="24"/>
        <end position="122"/>
    </location>
</feature>
<protein>
    <recommendedName>
        <fullName evidence="12">Quinol oxidase subunit 2</fullName>
        <ecNumber evidence="12">1.10.3.-</ecNumber>
    </recommendedName>
</protein>
<feature type="domain" description="Cytochrome oxidase subunit II copper A binding" evidence="14">
    <location>
        <begin position="128"/>
        <end position="240"/>
    </location>
</feature>
<comment type="catalytic activity">
    <reaction evidence="12">
        <text>2 a quinol + O2 = 2 a quinone + 2 H2O</text>
        <dbReference type="Rhea" id="RHEA:55376"/>
        <dbReference type="ChEBI" id="CHEBI:15377"/>
        <dbReference type="ChEBI" id="CHEBI:15379"/>
        <dbReference type="ChEBI" id="CHEBI:24646"/>
        <dbReference type="ChEBI" id="CHEBI:132124"/>
    </reaction>
</comment>
<dbReference type="InterPro" id="IPR034227">
    <property type="entry name" value="CuRO_UO_II"/>
</dbReference>
<dbReference type="PANTHER" id="PTHR22888">
    <property type="entry name" value="CYTOCHROME C OXIDASE, SUBUNIT II"/>
    <property type="match status" value="1"/>
</dbReference>
<comment type="similarity">
    <text evidence="2 12">Belongs to the cytochrome c oxidase subunit 2 family.</text>
</comment>
<keyword evidence="6 13" id="KW-0812">Transmembrane</keyword>
<evidence type="ECO:0000256" key="8">
    <source>
        <dbReference type="ARBA" id="ARBA00022982"/>
    </source>
</evidence>
<evidence type="ECO:0000259" key="15">
    <source>
        <dbReference type="PROSITE" id="PS50999"/>
    </source>
</evidence>
<keyword evidence="3 12" id="KW-0813">Transport</keyword>
<keyword evidence="10 12" id="KW-0560">Oxidoreductase</keyword>
<evidence type="ECO:0000313" key="16">
    <source>
        <dbReference type="EMBL" id="AYQ74263.1"/>
    </source>
</evidence>
<name>A0A3G3K1C9_9BACL</name>
<dbReference type="RefSeq" id="WP_123042344.1">
    <property type="nucleotide sequence ID" value="NZ_CP033433.1"/>
</dbReference>
<evidence type="ECO:0000256" key="9">
    <source>
        <dbReference type="ARBA" id="ARBA00022989"/>
    </source>
</evidence>
<dbReference type="KEGG" id="coh:EAV92_17830"/>
<feature type="transmembrane region" description="Helical" evidence="13">
    <location>
        <begin position="94"/>
        <end position="116"/>
    </location>
</feature>
<keyword evidence="11 12" id="KW-0472">Membrane</keyword>
<evidence type="ECO:0000256" key="12">
    <source>
        <dbReference type="PIRNR" id="PIRNR000292"/>
    </source>
</evidence>
<dbReference type="GO" id="GO:0042773">
    <property type="term" value="P:ATP synthesis coupled electron transport"/>
    <property type="evidence" value="ECO:0007669"/>
    <property type="project" value="TreeGrafter"/>
</dbReference>
<keyword evidence="5 12" id="KW-0679">Respiratory chain</keyword>
<gene>
    <name evidence="16" type="primary">cyoA</name>
    <name evidence="16" type="ORF">EAV92_17830</name>
</gene>
<keyword evidence="4 12" id="KW-1003">Cell membrane</keyword>
<evidence type="ECO:0000256" key="3">
    <source>
        <dbReference type="ARBA" id="ARBA00022448"/>
    </source>
</evidence>
<dbReference type="EMBL" id="CP033433">
    <property type="protein sequence ID" value="AYQ74263.1"/>
    <property type="molecule type" value="Genomic_DNA"/>
</dbReference>
<dbReference type="InterPro" id="IPR002429">
    <property type="entry name" value="CcO_II-like_C"/>
</dbReference>
<evidence type="ECO:0000256" key="7">
    <source>
        <dbReference type="ARBA" id="ARBA00022729"/>
    </source>
</evidence>
<reference evidence="16 17" key="1">
    <citation type="submission" date="2018-10" db="EMBL/GenBank/DDBJ databases">
        <title>Genome Sequence of Cohnella sp.</title>
        <authorList>
            <person name="Srinivasan S."/>
            <person name="Kim M.K."/>
        </authorList>
    </citation>
    <scope>NUCLEOTIDE SEQUENCE [LARGE SCALE GENOMIC DNA]</scope>
    <source>
        <strain evidence="16 17">18JY8-7</strain>
    </source>
</reference>
<dbReference type="GO" id="GO:0016682">
    <property type="term" value="F:oxidoreductase activity, acting on diphenols and related substances as donors, oxygen as acceptor"/>
    <property type="evidence" value="ECO:0007669"/>
    <property type="project" value="InterPro"/>
</dbReference>
<evidence type="ECO:0000256" key="11">
    <source>
        <dbReference type="ARBA" id="ARBA00023136"/>
    </source>
</evidence>
<dbReference type="InterPro" id="IPR011759">
    <property type="entry name" value="Cyt_c_oxidase_su2_TM_dom"/>
</dbReference>
<evidence type="ECO:0000256" key="13">
    <source>
        <dbReference type="SAM" id="Phobius"/>
    </source>
</evidence>
<organism evidence="16 17">
    <name type="scientific">Cohnella candidum</name>
    <dbReference type="NCBI Taxonomy" id="2674991"/>
    <lineage>
        <taxon>Bacteria</taxon>
        <taxon>Bacillati</taxon>
        <taxon>Bacillota</taxon>
        <taxon>Bacilli</taxon>
        <taxon>Bacillales</taxon>
        <taxon>Paenibacillaceae</taxon>
        <taxon>Cohnella</taxon>
    </lineage>
</organism>
<dbReference type="InterPro" id="IPR008972">
    <property type="entry name" value="Cupredoxin"/>
</dbReference>
<evidence type="ECO:0000259" key="14">
    <source>
        <dbReference type="PROSITE" id="PS50857"/>
    </source>
</evidence>
<sequence length="331" mass="36550">MKLTRGFRRLAVVLSLLGLAVMLSGCGEQFVVLDPKGVVGKHQLDLILITTGLCLIVVVPVIVMAFVFAYRYRNRAGSKADYQPTWEHNTKLELLWWGIPILIIVILGAITAHYTYKLEPSKALASDKKPIVIQVTSLDWKWLFQYPDQGIATVNYVEFPANVPVRFELTSDAPMNSFWIPQLGGQIYTMSGMAMKLNLMADEPGTYMGMGANFSGREFGKMRFDAKATTQAEFDNWVKNVKSTAPALTQEGYDKLAEQGTMGTQDYSSIPAGLFDKIVTKYTNGTVIHQHGGDASASTDMNDMNMEGMDMSGMDMSTSQSTTDAQSAHDH</sequence>
<evidence type="ECO:0000256" key="2">
    <source>
        <dbReference type="ARBA" id="ARBA00007866"/>
    </source>
</evidence>
<dbReference type="NCBIfam" id="TIGR01433">
    <property type="entry name" value="CyoA"/>
    <property type="match status" value="1"/>
</dbReference>
<accession>A0A3G3K1C9</accession>
<dbReference type="PROSITE" id="PS51257">
    <property type="entry name" value="PROKAR_LIPOPROTEIN"/>
    <property type="match status" value="1"/>
</dbReference>
<dbReference type="AlphaFoldDB" id="A0A3G3K1C9"/>
<evidence type="ECO:0000256" key="5">
    <source>
        <dbReference type="ARBA" id="ARBA00022660"/>
    </source>
</evidence>
<dbReference type="PROSITE" id="PS50857">
    <property type="entry name" value="COX2_CUA"/>
    <property type="match status" value="1"/>
</dbReference>
<dbReference type="GO" id="GO:0005507">
    <property type="term" value="F:copper ion binding"/>
    <property type="evidence" value="ECO:0007669"/>
    <property type="project" value="InterPro"/>
</dbReference>
<dbReference type="SUPFAM" id="SSF49503">
    <property type="entry name" value="Cupredoxins"/>
    <property type="match status" value="1"/>
</dbReference>
<dbReference type="InterPro" id="IPR006333">
    <property type="entry name" value="Cyt_o_ubiquinol_oxidase_su2"/>
</dbReference>
<evidence type="ECO:0000256" key="1">
    <source>
        <dbReference type="ARBA" id="ARBA00004651"/>
    </source>
</evidence>
<dbReference type="Gene3D" id="1.10.287.90">
    <property type="match status" value="1"/>
</dbReference>
<keyword evidence="7" id="KW-0732">Signal</keyword>
<dbReference type="PIRSF" id="PIRSF000292">
    <property type="entry name" value="Ubi_od_II"/>
    <property type="match status" value="1"/>
</dbReference>
<dbReference type="CDD" id="cd04212">
    <property type="entry name" value="CuRO_UO_II"/>
    <property type="match status" value="1"/>
</dbReference>
<evidence type="ECO:0000256" key="10">
    <source>
        <dbReference type="ARBA" id="ARBA00023002"/>
    </source>
</evidence>
<keyword evidence="8 12" id="KW-0249">Electron transport</keyword>
<proteinExistence type="inferred from homology"/>
<evidence type="ECO:0000313" key="17">
    <source>
        <dbReference type="Proteomes" id="UP000269097"/>
    </source>
</evidence>
<dbReference type="EC" id="1.10.3.-" evidence="12"/>
<evidence type="ECO:0000256" key="4">
    <source>
        <dbReference type="ARBA" id="ARBA00022475"/>
    </source>
</evidence>
<dbReference type="GO" id="GO:0004129">
    <property type="term" value="F:cytochrome-c oxidase activity"/>
    <property type="evidence" value="ECO:0007669"/>
    <property type="project" value="UniProtKB-UniRule"/>
</dbReference>
<dbReference type="GO" id="GO:0005886">
    <property type="term" value="C:plasma membrane"/>
    <property type="evidence" value="ECO:0007669"/>
    <property type="project" value="UniProtKB-SubCell"/>
</dbReference>
<dbReference type="Proteomes" id="UP000269097">
    <property type="component" value="Chromosome"/>
</dbReference>
<dbReference type="PROSITE" id="PS50999">
    <property type="entry name" value="COX2_TM"/>
    <property type="match status" value="1"/>
</dbReference>
<comment type="function">
    <text evidence="12">Catalyzes quinol oxidation with the concomitant reduction of oxygen to water. Subunit II transfers the electrons from a quinol to the binuclear center of the catalytic subunit I.</text>
</comment>
<keyword evidence="17" id="KW-1185">Reference proteome</keyword>
<dbReference type="SUPFAM" id="SSF81464">
    <property type="entry name" value="Cytochrome c oxidase subunit II-like, transmembrane region"/>
    <property type="match status" value="1"/>
</dbReference>
<evidence type="ECO:0000256" key="6">
    <source>
        <dbReference type="ARBA" id="ARBA00022692"/>
    </source>
</evidence>
<comment type="subcellular location">
    <subcellularLocation>
        <location evidence="1">Cell membrane</location>
        <topology evidence="1">Multi-pass membrane protein</topology>
    </subcellularLocation>
</comment>
<dbReference type="InterPro" id="IPR036257">
    <property type="entry name" value="Cyt_c_oxidase_su2_TM_sf"/>
</dbReference>
<feature type="transmembrane region" description="Helical" evidence="13">
    <location>
        <begin position="46"/>
        <end position="70"/>
    </location>
</feature>
<dbReference type="Gene3D" id="2.60.40.420">
    <property type="entry name" value="Cupredoxins - blue copper proteins"/>
    <property type="match status" value="1"/>
</dbReference>